<keyword evidence="6" id="KW-0227">DNA damage</keyword>
<dbReference type="InterPro" id="IPR042120">
    <property type="entry name" value="MutL_C_dimsub"/>
</dbReference>
<name>A0A1D6EUN3_MAIZE</name>
<dbReference type="EMBL" id="CM007648">
    <property type="protein sequence ID" value="ONM23364.1"/>
    <property type="molecule type" value="Genomic_DNA"/>
</dbReference>
<evidence type="ECO:0000256" key="1">
    <source>
        <dbReference type="ARBA" id="ARBA00004123"/>
    </source>
</evidence>
<proteinExistence type="inferred from homology"/>
<dbReference type="InterPro" id="IPR012677">
    <property type="entry name" value="Nucleotide-bd_a/b_plait_sf"/>
</dbReference>
<dbReference type="SMR" id="A0A1D6EUN3"/>
<dbReference type="InterPro" id="IPR020568">
    <property type="entry name" value="Ribosomal_Su5_D2-typ_SF"/>
</dbReference>
<evidence type="ECO:0000313" key="16">
    <source>
        <dbReference type="EMBL" id="ONM23364.1"/>
    </source>
</evidence>
<dbReference type="InterPro" id="IPR038973">
    <property type="entry name" value="MutL/Mlh/Pms-like"/>
</dbReference>
<dbReference type="GO" id="GO:0008270">
    <property type="term" value="F:zinc ion binding"/>
    <property type="evidence" value="ECO:0007669"/>
    <property type="project" value="UniProtKB-KW"/>
</dbReference>
<evidence type="ECO:0000256" key="9">
    <source>
        <dbReference type="ARBA" id="ARBA00022884"/>
    </source>
</evidence>
<feature type="compositionally biased region" description="Basic and acidic residues" evidence="15">
    <location>
        <begin position="355"/>
        <end position="383"/>
    </location>
</feature>
<dbReference type="SUPFAM" id="SSF118116">
    <property type="entry name" value="DNA mismatch repair protein MutL"/>
    <property type="match status" value="1"/>
</dbReference>
<dbReference type="GO" id="GO:0005634">
    <property type="term" value="C:nucleus"/>
    <property type="evidence" value="ECO:0007669"/>
    <property type="project" value="UniProtKB-SubCell"/>
</dbReference>
<dbReference type="SUPFAM" id="SSF54928">
    <property type="entry name" value="RNA-binding domain, RBD"/>
    <property type="match status" value="1"/>
</dbReference>
<comment type="subunit">
    <text evidence="3">Homodimer.</text>
</comment>
<comment type="similarity">
    <text evidence="12">Belongs to the TAF15 family.</text>
</comment>
<evidence type="ECO:0000256" key="14">
    <source>
        <dbReference type="PROSITE-ProRule" id="PRU00322"/>
    </source>
</evidence>
<dbReference type="FunFam" id="3.30.70.330:FF:000574">
    <property type="entry name" value="HIV Tat-specific factor 1"/>
    <property type="match status" value="1"/>
</dbReference>
<dbReference type="Pfam" id="PF00641">
    <property type="entry name" value="Zn_ribbon_RanBP"/>
    <property type="match status" value="2"/>
</dbReference>
<evidence type="ECO:0000256" key="6">
    <source>
        <dbReference type="ARBA" id="ARBA00022763"/>
    </source>
</evidence>
<accession>A0A1D6EUN3</accession>
<keyword evidence="9 13" id="KW-0694">RNA-binding</keyword>
<feature type="region of interest" description="Disordered" evidence="15">
    <location>
        <begin position="341"/>
        <end position="383"/>
    </location>
</feature>
<dbReference type="InterPro" id="IPR014790">
    <property type="entry name" value="MutL_C"/>
</dbReference>
<dbReference type="Gene3D" id="3.30.565.10">
    <property type="entry name" value="Histidine kinase-like ATPase, C-terminal domain"/>
    <property type="match status" value="1"/>
</dbReference>
<comment type="function">
    <text evidence="11">TAFs are components of the transcription factor IID (TFIID) complex that is essential for mediating regulation of RNA polymerase transcription.</text>
</comment>
<dbReference type="InterPro" id="IPR036890">
    <property type="entry name" value="HATPase_C_sf"/>
</dbReference>
<dbReference type="Gene3D" id="3.30.1540.20">
    <property type="entry name" value="MutL, C-terminal domain, dimerisation subdomain"/>
    <property type="match status" value="1"/>
</dbReference>
<dbReference type="Gene3D" id="3.30.1370.100">
    <property type="entry name" value="MutL, C-terminal domain, regulatory subdomain"/>
    <property type="match status" value="1"/>
</dbReference>
<dbReference type="CDD" id="cd12534">
    <property type="entry name" value="RRM_SARFH"/>
    <property type="match status" value="1"/>
</dbReference>
<dbReference type="FunFam" id="4.10.1060.10:FF:000008">
    <property type="entry name" value="TATA-binding protein-associated factor 2N isoform X1"/>
    <property type="match status" value="1"/>
</dbReference>
<evidence type="ECO:0000256" key="12">
    <source>
        <dbReference type="ARBA" id="ARBA00061442"/>
    </source>
</evidence>
<evidence type="ECO:0000256" key="3">
    <source>
        <dbReference type="ARBA" id="ARBA00011738"/>
    </source>
</evidence>
<evidence type="ECO:0000256" key="10">
    <source>
        <dbReference type="ARBA" id="ARBA00023242"/>
    </source>
</evidence>
<dbReference type="SUPFAM" id="SSF55874">
    <property type="entry name" value="ATPase domain of HSP90 chaperone/DNA topoisomerase II/histidine kinase"/>
    <property type="match status" value="1"/>
</dbReference>
<dbReference type="InterPro" id="IPR001876">
    <property type="entry name" value="Znf_RanBP2"/>
</dbReference>
<dbReference type="InterPro" id="IPR013507">
    <property type="entry name" value="DNA_mismatch_S5_2-like"/>
</dbReference>
<dbReference type="InterPro" id="IPR000504">
    <property type="entry name" value="RRM_dom"/>
</dbReference>
<dbReference type="SUPFAM" id="SSF90209">
    <property type="entry name" value="Ran binding protein zinc finger-like"/>
    <property type="match status" value="2"/>
</dbReference>
<dbReference type="PANTHER" id="PTHR10073">
    <property type="entry name" value="DNA MISMATCH REPAIR PROTEIN MLH, PMS, MUTL"/>
    <property type="match status" value="1"/>
</dbReference>
<dbReference type="Gene3D" id="3.30.230.10">
    <property type="match status" value="1"/>
</dbReference>
<keyword evidence="5" id="KW-0677">Repeat</keyword>
<dbReference type="GO" id="GO:0005524">
    <property type="term" value="F:ATP binding"/>
    <property type="evidence" value="ECO:0007669"/>
    <property type="project" value="InterPro"/>
</dbReference>
<dbReference type="Pfam" id="PF01119">
    <property type="entry name" value="DNA_mis_repair"/>
    <property type="match status" value="1"/>
</dbReference>
<keyword evidence="8" id="KW-0862">Zinc</keyword>
<evidence type="ECO:0000256" key="15">
    <source>
        <dbReference type="SAM" id="MobiDB-lite"/>
    </source>
</evidence>
<protein>
    <submittedName>
        <fullName evidence="16">MUTL protein homolog 3</fullName>
    </submittedName>
</protein>
<dbReference type="PROSITE" id="PS50199">
    <property type="entry name" value="ZF_RANBP2_2"/>
    <property type="match status" value="2"/>
</dbReference>
<dbReference type="ExpressionAtlas" id="A0A1D6EUN3">
    <property type="expression patterns" value="baseline and differential"/>
</dbReference>
<evidence type="ECO:0000256" key="4">
    <source>
        <dbReference type="ARBA" id="ARBA00022723"/>
    </source>
</evidence>
<feature type="region of interest" description="Disordered" evidence="15">
    <location>
        <begin position="149"/>
        <end position="173"/>
    </location>
</feature>
<dbReference type="InParanoid" id="A0A1D6EUN3"/>
<keyword evidence="7 14" id="KW-0863">Zinc-finger</keyword>
<evidence type="ECO:0000256" key="5">
    <source>
        <dbReference type="ARBA" id="ARBA00022737"/>
    </source>
</evidence>
<dbReference type="PANTHER" id="PTHR10073:SF47">
    <property type="entry name" value="DNA MISMATCH REPAIR PROTEIN MLH3"/>
    <property type="match status" value="1"/>
</dbReference>
<dbReference type="PROSITE" id="PS01358">
    <property type="entry name" value="ZF_RANBP2_1"/>
    <property type="match status" value="2"/>
</dbReference>
<keyword evidence="4" id="KW-0479">Metal-binding</keyword>
<dbReference type="SUPFAM" id="SSF54211">
    <property type="entry name" value="Ribosomal protein S5 domain 2-like"/>
    <property type="match status" value="1"/>
</dbReference>
<comment type="similarity">
    <text evidence="2">Belongs to the DNA mismatch repair MutL/HexB family.</text>
</comment>
<organism evidence="16">
    <name type="scientific">Zea mays</name>
    <name type="common">Maize</name>
    <dbReference type="NCBI Taxonomy" id="4577"/>
    <lineage>
        <taxon>Eukaryota</taxon>
        <taxon>Viridiplantae</taxon>
        <taxon>Streptophyta</taxon>
        <taxon>Embryophyta</taxon>
        <taxon>Tracheophyta</taxon>
        <taxon>Spermatophyta</taxon>
        <taxon>Magnoliopsida</taxon>
        <taxon>Liliopsida</taxon>
        <taxon>Poales</taxon>
        <taxon>Poaceae</taxon>
        <taxon>PACMAD clade</taxon>
        <taxon>Panicoideae</taxon>
        <taxon>Andropogonodae</taxon>
        <taxon>Andropogoneae</taxon>
        <taxon>Tripsacinae</taxon>
        <taxon>Zea</taxon>
    </lineage>
</organism>
<dbReference type="GO" id="GO:0003723">
    <property type="term" value="F:RNA binding"/>
    <property type="evidence" value="ECO:0007669"/>
    <property type="project" value="UniProtKB-UniRule"/>
</dbReference>
<dbReference type="GO" id="GO:0032300">
    <property type="term" value="C:mismatch repair complex"/>
    <property type="evidence" value="ECO:0007669"/>
    <property type="project" value="InterPro"/>
</dbReference>
<comment type="subcellular location">
    <subcellularLocation>
        <location evidence="1">Nucleus</location>
    </subcellularLocation>
</comment>
<dbReference type="PROSITE" id="PS50102">
    <property type="entry name" value="RRM"/>
    <property type="match status" value="1"/>
</dbReference>
<dbReference type="InterPro" id="IPR014721">
    <property type="entry name" value="Ribsml_uS5_D2-typ_fold_subgr"/>
</dbReference>
<dbReference type="InterPro" id="IPR003594">
    <property type="entry name" value="HATPase_dom"/>
</dbReference>
<evidence type="ECO:0000256" key="2">
    <source>
        <dbReference type="ARBA" id="ARBA00006082"/>
    </source>
</evidence>
<dbReference type="Pfam" id="PF02518">
    <property type="entry name" value="HATPase_c"/>
    <property type="match status" value="1"/>
</dbReference>
<dbReference type="Gene3D" id="4.10.1060.10">
    <property type="entry name" value="Zinc finger, RanBP2-type"/>
    <property type="match status" value="2"/>
</dbReference>
<dbReference type="GO" id="GO:0006298">
    <property type="term" value="P:mismatch repair"/>
    <property type="evidence" value="ECO:0007669"/>
    <property type="project" value="InterPro"/>
</dbReference>
<gene>
    <name evidence="16" type="ORF">ZEAMMB73_Zm00001d006307</name>
</gene>
<dbReference type="SMART" id="SM00853">
    <property type="entry name" value="MutL_C"/>
    <property type="match status" value="1"/>
</dbReference>
<dbReference type="InterPro" id="IPR037198">
    <property type="entry name" value="MutL_C_sf"/>
</dbReference>
<dbReference type="GO" id="GO:0016887">
    <property type="term" value="F:ATP hydrolysis activity"/>
    <property type="evidence" value="ECO:0007669"/>
    <property type="project" value="InterPro"/>
</dbReference>
<dbReference type="Pfam" id="PF08676">
    <property type="entry name" value="MutL_C"/>
    <property type="match status" value="1"/>
</dbReference>
<dbReference type="FunFam" id="3.30.1370.100:FF:000007">
    <property type="entry name" value="MUTL protein homolog 3"/>
    <property type="match status" value="1"/>
</dbReference>
<dbReference type="InterPro" id="IPR035979">
    <property type="entry name" value="RBD_domain_sf"/>
</dbReference>
<dbReference type="SMART" id="SM00360">
    <property type="entry name" value="RRM"/>
    <property type="match status" value="1"/>
</dbReference>
<dbReference type="FunFam" id="4.10.1060.10:FF:000004">
    <property type="entry name" value="Zinc finger Ran-binding domain-containing protein 2"/>
    <property type="match status" value="1"/>
</dbReference>
<evidence type="ECO:0000256" key="8">
    <source>
        <dbReference type="ARBA" id="ARBA00022833"/>
    </source>
</evidence>
<keyword evidence="10" id="KW-0539">Nucleus</keyword>
<dbReference type="SMART" id="SM00547">
    <property type="entry name" value="ZnF_RBZ"/>
    <property type="match status" value="2"/>
</dbReference>
<dbReference type="InterPro" id="IPR036443">
    <property type="entry name" value="Znf_RanBP2_sf"/>
</dbReference>
<evidence type="ECO:0000256" key="13">
    <source>
        <dbReference type="PROSITE-ProRule" id="PRU00176"/>
    </source>
</evidence>
<sequence length="1520" mass="169460">MGWDGSAGSTQDAGIAGAPSLELGLASRWSGREGTGGPQNGSVYVCNLPPGTDENMLAEYFGTIGLLKKDKRNGRPKIWIYRDKVSNEPKGDATVTYEDPHAASAAVEWFNNKDFHGSTIQVHIAESKSKDAFDNPTNLNTIAGVSEQDEVDNGAGRGRGRGDGPGKAWQQDGDWMCPNTSCGNVNFAFRGVCNRCGAARPAGAGGTGGGGGGRGRGRGNSDARGSSRAGAGAATGGGPPGLFGPNDWPCPMCGNINWAKRTKCNICNTSKPGTNEGGVRQVCIAIFLHFRGGRGGGYKELDEEELEEVKKRRKEAEEDDGEIYDEFGNLKKKFRSKALHTGSAQTLPGSGRAGWEVEHRGSSEREGRERSRDRGRDDYDEKETRSIDRARFEEMQTIKRLPKSVHSSLRSGVILSDLPRVIEELIYNSIDANASKIDIAVNIRACYVKVEDDGCGITRDELVLLGEKYTTSKFHVMVDEELSFRSFGLNGEALASLSDISVVEGSKCLHLGIDDKREVVGTTGECSIFSLKQSSAWLVIGPFNFAVVVRELFYNQPVRRKQMQSSEKRELHHVKKCVLQIALIHPQISLRLLDNDSEDELLYTEISSSPLPLISKTFGDDISRCLHEITASDQVWTLSGHISGPADVFCTKDAQYLYINSRFVNRNPIHNMLNNLASSFRSPITRGYAEIDVQSRKRQKADIYPAFILNFYCPRSTYDLHFEPTKTIVEFKDWRTVLLFFEQSVTNYWKKHQLQSPKVKLNKGLLKDHNVQNEKEYAHFESTQQTNAVKDTNSDMSSTRATRNSHCFSFVMEPSIQNVCFSGRITNSCRPDDNVASIDYKLGYKQMHYPENGSYKWLDDGPSHLNDDISSVNPTCWKRQRTEGIFHEYAYSGNLVMLEDVPTEGYFAHEQETELIGPEVEIPESCFRALNKPNGMTPDFVQNKTNLKAQTSGWDGLYDKFEKLNGDCLLDNGFYHDGGSTSKGTCRVLRKSSTSKKLGTAAGCVEGLEADAINQMNFPDIHALWNSDLIDRSSFKDTLNHFSHPSLLADTPCSHPRTLHTLNRTSDKCFRSWNYENIDSNVRFSNDSSIIFEGTKNFDNFNNEIQSLNYFNDKCGSTDQLGFEEDLTTWKSKFDMRLSVNISPETAGDNGCHLNVPSLNIANDNLFTQDLLNQHNSGLNQRLRTSKCSRFRSHSAPPFYRGKLKFSRLNVPLSKPSTDSDKDICVNNPEDNAPGPVDIPCISSTQPIPETDSSEFPDLNFSSLIPECVDKNCFEEARVLLQLDKKFIPVISGETILLVDQHAADERIRLEELRSKVLSEGHGVSYLDSEEELSLPETGFQLFQKYAEQIQKWGWIISGGSNSSESFKKNMNILKRQVRLVTLVAVPCIFGVKLTGKDLMEFIWQLDETDGSSDMPPAVLRILNFKACRGAIMFGDPLLPSECCLIIEELKATSLCFQCAHGRPTTVPILNIASLHDELARLQMLSGRKAETWHGLGHHEPSLERAHMRLERLRKLRRGL</sequence>
<feature type="compositionally biased region" description="Gly residues" evidence="15">
    <location>
        <begin position="203"/>
        <end position="214"/>
    </location>
</feature>
<dbReference type="GO" id="GO:0030983">
    <property type="term" value="F:mismatched DNA binding"/>
    <property type="evidence" value="ECO:0007669"/>
    <property type="project" value="InterPro"/>
</dbReference>
<dbReference type="InterPro" id="IPR042121">
    <property type="entry name" value="MutL_C_regsub"/>
</dbReference>
<dbReference type="Pfam" id="PF00076">
    <property type="entry name" value="RRM_1"/>
    <property type="match status" value="1"/>
</dbReference>
<dbReference type="Gene3D" id="3.30.70.330">
    <property type="match status" value="1"/>
</dbReference>
<reference evidence="16" key="1">
    <citation type="submission" date="2015-12" db="EMBL/GenBank/DDBJ databases">
        <title>Update maize B73 reference genome by single molecule sequencing technologies.</title>
        <authorList>
            <consortium name="Maize Genome Sequencing Project"/>
            <person name="Ware D."/>
        </authorList>
    </citation>
    <scope>NUCLEOTIDE SEQUENCE [LARGE SCALE GENOMIC DNA]</scope>
    <source>
        <tissue evidence="16">Seedling</tissue>
    </source>
</reference>
<feature type="region of interest" description="Disordered" evidence="15">
    <location>
        <begin position="202"/>
        <end position="240"/>
    </location>
</feature>
<feature type="compositionally biased region" description="Low complexity" evidence="15">
    <location>
        <begin position="220"/>
        <end position="232"/>
    </location>
</feature>
<dbReference type="STRING" id="4577.A0A1D6EUN3"/>
<dbReference type="GO" id="GO:0140664">
    <property type="term" value="F:ATP-dependent DNA damage sensor activity"/>
    <property type="evidence" value="ECO:0007669"/>
    <property type="project" value="InterPro"/>
</dbReference>
<dbReference type="SMART" id="SM01340">
    <property type="entry name" value="DNA_mis_repair"/>
    <property type="match status" value="1"/>
</dbReference>
<evidence type="ECO:0000256" key="11">
    <source>
        <dbReference type="ARBA" id="ARBA00058775"/>
    </source>
</evidence>
<evidence type="ECO:0000256" key="7">
    <source>
        <dbReference type="ARBA" id="ARBA00022771"/>
    </source>
</evidence>